<comment type="similarity">
    <text evidence="2">Belongs to the MscS (TC 1.A.23) family.</text>
</comment>
<dbReference type="GO" id="GO:0008381">
    <property type="term" value="F:mechanosensitive monoatomic ion channel activity"/>
    <property type="evidence" value="ECO:0007669"/>
    <property type="project" value="InterPro"/>
</dbReference>
<keyword evidence="3" id="KW-1003">Cell membrane</keyword>
<evidence type="ECO:0000256" key="3">
    <source>
        <dbReference type="ARBA" id="ARBA00022475"/>
    </source>
</evidence>
<dbReference type="InterPro" id="IPR011014">
    <property type="entry name" value="MscS_channel_TM-2"/>
</dbReference>
<reference evidence="14 15" key="1">
    <citation type="submission" date="2016-10" db="EMBL/GenBank/DDBJ databases">
        <authorList>
            <person name="Varghese N."/>
            <person name="Submissions S."/>
        </authorList>
    </citation>
    <scope>NUCLEOTIDE SEQUENCE [LARGE SCALE GENOMIC DNA]</scope>
    <source>
        <strain evidence="14 15">DSM 18839</strain>
    </source>
</reference>
<comment type="subcellular location">
    <subcellularLocation>
        <location evidence="1">Cell membrane</location>
        <topology evidence="1">Multi-pass membrane protein</topology>
    </subcellularLocation>
</comment>
<dbReference type="Gene3D" id="1.10.287.1260">
    <property type="match status" value="1"/>
</dbReference>
<dbReference type="SUPFAM" id="SSF82861">
    <property type="entry name" value="Mechanosensitive channel protein MscS (YggB), transmembrane region"/>
    <property type="match status" value="1"/>
</dbReference>
<gene>
    <name evidence="14" type="ORF">SAMN05660686_03292</name>
</gene>
<feature type="transmembrane region" description="Helical" evidence="8">
    <location>
        <begin position="250"/>
        <end position="272"/>
    </location>
</feature>
<feature type="transmembrane region" description="Helical" evidence="8">
    <location>
        <begin position="535"/>
        <end position="554"/>
    </location>
</feature>
<dbReference type="InterPro" id="IPR006685">
    <property type="entry name" value="MscS_channel_2nd"/>
</dbReference>
<dbReference type="InterPro" id="IPR057485">
    <property type="entry name" value="YbiO-like_TM1"/>
</dbReference>
<dbReference type="OrthoDB" id="9814206at2"/>
<dbReference type="InterPro" id="IPR049278">
    <property type="entry name" value="MS_channel_C"/>
</dbReference>
<feature type="domain" description="Mechanosensitive ion channel MscS C-terminal" evidence="11">
    <location>
        <begin position="652"/>
        <end position="738"/>
    </location>
</feature>
<feature type="domain" description="Mechanosensitive ion channel MscS" evidence="10">
    <location>
        <begin position="581"/>
        <end position="645"/>
    </location>
</feature>
<feature type="transmembrane region" description="Helical" evidence="8">
    <location>
        <begin position="454"/>
        <end position="476"/>
    </location>
</feature>
<feature type="domain" description="Moderate conductance mechanosensitive channel YbiO-like transmembrane helix 1" evidence="13">
    <location>
        <begin position="398"/>
        <end position="471"/>
    </location>
</feature>
<dbReference type="AlphaFoldDB" id="A0A8G2BK60"/>
<feature type="compositionally biased region" description="Low complexity" evidence="7">
    <location>
        <begin position="98"/>
        <end position="112"/>
    </location>
</feature>
<feature type="transmembrane region" description="Helical" evidence="8">
    <location>
        <begin position="488"/>
        <end position="514"/>
    </location>
</feature>
<dbReference type="InterPro" id="IPR010920">
    <property type="entry name" value="LSM_dom_sf"/>
</dbReference>
<evidence type="ECO:0000256" key="7">
    <source>
        <dbReference type="SAM" id="MobiDB-lite"/>
    </source>
</evidence>
<evidence type="ECO:0000256" key="1">
    <source>
        <dbReference type="ARBA" id="ARBA00004651"/>
    </source>
</evidence>
<evidence type="ECO:0000259" key="12">
    <source>
        <dbReference type="Pfam" id="PF21088"/>
    </source>
</evidence>
<evidence type="ECO:0000256" key="8">
    <source>
        <dbReference type="SAM" id="Phobius"/>
    </source>
</evidence>
<feature type="transmembrane region" description="Helical" evidence="8">
    <location>
        <begin position="167"/>
        <end position="195"/>
    </location>
</feature>
<dbReference type="GO" id="GO:0005886">
    <property type="term" value="C:plasma membrane"/>
    <property type="evidence" value="ECO:0007669"/>
    <property type="project" value="UniProtKB-SubCell"/>
</dbReference>
<dbReference type="InterPro" id="IPR011066">
    <property type="entry name" value="MscS_channel_C_sf"/>
</dbReference>
<feature type="domain" description="Mechanosensitive ion channel transmembrane helices 2/3" evidence="12">
    <location>
        <begin position="540"/>
        <end position="579"/>
    </location>
</feature>
<dbReference type="Gene3D" id="3.30.70.100">
    <property type="match status" value="1"/>
</dbReference>
<dbReference type="Pfam" id="PF21082">
    <property type="entry name" value="MS_channel_3rd"/>
    <property type="match status" value="1"/>
</dbReference>
<feature type="transmembrane region" description="Helical" evidence="8">
    <location>
        <begin position="392"/>
        <end position="412"/>
    </location>
</feature>
<accession>A0A8G2BK60</accession>
<feature type="region of interest" description="Disordered" evidence="7">
    <location>
        <begin position="765"/>
        <end position="808"/>
    </location>
</feature>
<evidence type="ECO:0000313" key="15">
    <source>
        <dbReference type="Proteomes" id="UP000198615"/>
    </source>
</evidence>
<comment type="caution">
    <text evidence="14">The sequence shown here is derived from an EMBL/GenBank/DDBJ whole genome shotgun (WGS) entry which is preliminary data.</text>
</comment>
<feature type="region of interest" description="Disordered" evidence="7">
    <location>
        <begin position="94"/>
        <end position="120"/>
    </location>
</feature>
<feature type="region of interest" description="Disordered" evidence="7">
    <location>
        <begin position="22"/>
        <end position="56"/>
    </location>
</feature>
<dbReference type="InterPro" id="IPR049142">
    <property type="entry name" value="MS_channel_1st"/>
</dbReference>
<dbReference type="RefSeq" id="WP_093151910.1">
    <property type="nucleotide sequence ID" value="NZ_FNBW01000010.1"/>
</dbReference>
<dbReference type="SUPFAM" id="SSF50182">
    <property type="entry name" value="Sm-like ribonucleoproteins"/>
    <property type="match status" value="1"/>
</dbReference>
<evidence type="ECO:0000256" key="4">
    <source>
        <dbReference type="ARBA" id="ARBA00022692"/>
    </source>
</evidence>
<evidence type="ECO:0000259" key="11">
    <source>
        <dbReference type="Pfam" id="PF21082"/>
    </source>
</evidence>
<evidence type="ECO:0000259" key="10">
    <source>
        <dbReference type="Pfam" id="PF00924"/>
    </source>
</evidence>
<protein>
    <submittedName>
        <fullName evidence="14">Small conductance mechanosensitive channel</fullName>
    </submittedName>
</protein>
<dbReference type="InterPro" id="IPR023408">
    <property type="entry name" value="MscS_beta-dom_sf"/>
</dbReference>
<feature type="transmembrane region" description="Helical" evidence="8">
    <location>
        <begin position="368"/>
        <end position="386"/>
    </location>
</feature>
<feature type="transmembrane region" description="Helical" evidence="8">
    <location>
        <begin position="560"/>
        <end position="582"/>
    </location>
</feature>
<feature type="transmembrane region" description="Helical" evidence="8">
    <location>
        <begin position="329"/>
        <end position="347"/>
    </location>
</feature>
<feature type="signal peptide" evidence="9">
    <location>
        <begin position="1"/>
        <end position="22"/>
    </location>
</feature>
<evidence type="ECO:0000256" key="6">
    <source>
        <dbReference type="ARBA" id="ARBA00023136"/>
    </source>
</evidence>
<dbReference type="Proteomes" id="UP000198615">
    <property type="component" value="Unassembled WGS sequence"/>
</dbReference>
<organism evidence="14 15">
    <name type="scientific">Thalassobaculum litoreum DSM 18839</name>
    <dbReference type="NCBI Taxonomy" id="1123362"/>
    <lineage>
        <taxon>Bacteria</taxon>
        <taxon>Pseudomonadati</taxon>
        <taxon>Pseudomonadota</taxon>
        <taxon>Alphaproteobacteria</taxon>
        <taxon>Rhodospirillales</taxon>
        <taxon>Thalassobaculaceae</taxon>
        <taxon>Thalassobaculum</taxon>
    </lineage>
</organism>
<name>A0A8G2BK60_9PROT</name>
<keyword evidence="9" id="KW-0732">Signal</keyword>
<sequence>MRLLIVCLALAAALLAASPLSARTPGLATGSPSAETSTETSAEAQETAGPEGAAPETAADLRRLIQTLEDPERRAQLLSDLRTLLEAQSGTAVGGTAVGDTAEAPAQGAEQPPADDHSFSDQLSDAVINQGERVQLVFSEVWDAVIAIRDLPEWLDRQINVEYRRDFWIEIATVGLGFPILVALIARWLTGLALGRTIRRLRDAEVPSIQAKIFTAIFRTILEAFTVAAVLGAGWAALVVVPRSFQAEQIALVVIQAIAVQTGIGVLARLILAPYAPHLRILRVGDEMAAYLYLWVMRLTAVGVIGYVISQTALPLGAGYVGSHALEVAAAAVMTGMLLILVTQLRPTVREAIRGGGKSVVRRRFADIWNLLASLYILVGFGIFVSGAQDGFLFMLRATVISVVAAAAALAAQHLANKLLDRLFAVDEELEKRFPGLRKRANLYRPTLKKAVDIVILALAAVAILEGWNAGVISALDTQTQTAVLRSAGTIILVLIVCVVVWELTASGIARALSGTNSDGSPREASSRTKTLLPLLRRAVLVALVVFGGLIVLSELGIDIAPLLAGAGVVGLAIGFGSQALVRDVITGLFMLIEDTVAVGDVVTAGGHTGVVEDMSIRTIRLRDLEGSVHVIPFGDVTTVVNLTKDFSFALLDVGVAYREDTDRVSVVIKEVADEMQADEAWSALFLEPIEILGVNELADSAVIIRCRIKTPPIKQWGVKREMLRRLKKRFDAENIEIPFPHTTVYFGVDAAGKAPPAHVTLQAEQAAKQLAPPPETPPSDTAVQETRPPAQPASDPPPESEEGSTRS</sequence>
<dbReference type="InterPro" id="IPR045276">
    <property type="entry name" value="YbiO_bact"/>
</dbReference>
<dbReference type="Pfam" id="PF00924">
    <property type="entry name" value="MS_channel_2nd"/>
    <property type="match status" value="1"/>
</dbReference>
<dbReference type="Pfam" id="PF21088">
    <property type="entry name" value="MS_channel_1st"/>
    <property type="match status" value="1"/>
</dbReference>
<dbReference type="PANTHER" id="PTHR30460:SF0">
    <property type="entry name" value="MODERATE CONDUCTANCE MECHANOSENSITIVE CHANNEL YBIO"/>
    <property type="match status" value="1"/>
</dbReference>
<evidence type="ECO:0000259" key="13">
    <source>
        <dbReference type="Pfam" id="PF25392"/>
    </source>
</evidence>
<dbReference type="Pfam" id="PF25392">
    <property type="entry name" value="MS_channel_TM1"/>
    <property type="match status" value="1"/>
</dbReference>
<dbReference type="SUPFAM" id="SSF82689">
    <property type="entry name" value="Mechanosensitive channel protein MscS (YggB), C-terminal domain"/>
    <property type="match status" value="1"/>
</dbReference>
<keyword evidence="5 8" id="KW-1133">Transmembrane helix</keyword>
<evidence type="ECO:0000256" key="2">
    <source>
        <dbReference type="ARBA" id="ARBA00008017"/>
    </source>
</evidence>
<dbReference type="PANTHER" id="PTHR30460">
    <property type="entry name" value="MODERATE CONDUCTANCE MECHANOSENSITIVE CHANNEL YBIO"/>
    <property type="match status" value="1"/>
</dbReference>
<dbReference type="EMBL" id="FNBW01000010">
    <property type="protein sequence ID" value="SDG08440.1"/>
    <property type="molecule type" value="Genomic_DNA"/>
</dbReference>
<proteinExistence type="inferred from homology"/>
<evidence type="ECO:0000256" key="5">
    <source>
        <dbReference type="ARBA" id="ARBA00022989"/>
    </source>
</evidence>
<feature type="compositionally biased region" description="Acidic residues" evidence="7">
    <location>
        <begin position="799"/>
        <end position="808"/>
    </location>
</feature>
<feature type="compositionally biased region" description="Low complexity" evidence="7">
    <location>
        <begin position="31"/>
        <end position="56"/>
    </location>
</feature>
<keyword evidence="6 8" id="KW-0472">Membrane</keyword>
<keyword evidence="15" id="KW-1185">Reference proteome</keyword>
<dbReference type="Gene3D" id="2.30.30.60">
    <property type="match status" value="1"/>
</dbReference>
<evidence type="ECO:0000256" key="9">
    <source>
        <dbReference type="SAM" id="SignalP"/>
    </source>
</evidence>
<feature type="transmembrane region" description="Helical" evidence="8">
    <location>
        <begin position="216"/>
        <end position="238"/>
    </location>
</feature>
<evidence type="ECO:0000313" key="14">
    <source>
        <dbReference type="EMBL" id="SDG08440.1"/>
    </source>
</evidence>
<feature type="transmembrane region" description="Helical" evidence="8">
    <location>
        <begin position="292"/>
        <end position="309"/>
    </location>
</feature>
<feature type="chain" id="PRO_5034446903" evidence="9">
    <location>
        <begin position="23"/>
        <end position="808"/>
    </location>
</feature>
<keyword evidence="4 8" id="KW-0812">Transmembrane</keyword>